<feature type="compositionally biased region" description="Polar residues" evidence="2">
    <location>
        <begin position="349"/>
        <end position="375"/>
    </location>
</feature>
<dbReference type="InterPro" id="IPR035969">
    <property type="entry name" value="Rab-GAP_TBC_sf"/>
</dbReference>
<dbReference type="PROSITE" id="PS50086">
    <property type="entry name" value="TBC_RABGAP"/>
    <property type="match status" value="1"/>
</dbReference>
<dbReference type="Proteomes" id="UP000054248">
    <property type="component" value="Unassembled WGS sequence"/>
</dbReference>
<reference evidence="6" key="2">
    <citation type="submission" date="2015-01" db="EMBL/GenBank/DDBJ databases">
        <title>Evolutionary Origins and Diversification of the Mycorrhizal Mutualists.</title>
        <authorList>
            <consortium name="DOE Joint Genome Institute"/>
            <consortium name="Mycorrhizal Genomics Consortium"/>
            <person name="Kohler A."/>
            <person name="Kuo A."/>
            <person name="Nagy L.G."/>
            <person name="Floudas D."/>
            <person name="Copeland A."/>
            <person name="Barry K.W."/>
            <person name="Cichocki N."/>
            <person name="Veneault-Fourrey C."/>
            <person name="LaButti K."/>
            <person name="Lindquist E.A."/>
            <person name="Lipzen A."/>
            <person name="Lundell T."/>
            <person name="Morin E."/>
            <person name="Murat C."/>
            <person name="Riley R."/>
            <person name="Ohm R."/>
            <person name="Sun H."/>
            <person name="Tunlid A."/>
            <person name="Henrissat B."/>
            <person name="Grigoriev I.V."/>
            <person name="Hibbett D.S."/>
            <person name="Martin F."/>
        </authorList>
    </citation>
    <scope>NUCLEOTIDE SEQUENCE [LARGE SCALE GENOMIC DNA]</scope>
    <source>
        <strain evidence="6">MUT 4182</strain>
    </source>
</reference>
<evidence type="ECO:0000259" key="4">
    <source>
        <dbReference type="PROSITE" id="PS50086"/>
    </source>
</evidence>
<dbReference type="OrthoDB" id="206700at2759"/>
<dbReference type="EMBL" id="KN823043">
    <property type="protein sequence ID" value="KIO25377.1"/>
    <property type="molecule type" value="Genomic_DNA"/>
</dbReference>
<dbReference type="GO" id="GO:0006888">
    <property type="term" value="P:endoplasmic reticulum to Golgi vesicle-mediated transport"/>
    <property type="evidence" value="ECO:0007669"/>
    <property type="project" value="TreeGrafter"/>
</dbReference>
<dbReference type="Gene3D" id="1.10.8.1310">
    <property type="match status" value="1"/>
</dbReference>
<dbReference type="GO" id="GO:0005096">
    <property type="term" value="F:GTPase activator activity"/>
    <property type="evidence" value="ECO:0007669"/>
    <property type="project" value="UniProtKB-KW"/>
</dbReference>
<feature type="compositionally biased region" description="Low complexity" evidence="2">
    <location>
        <begin position="423"/>
        <end position="436"/>
    </location>
</feature>
<organism evidence="5 6">
    <name type="scientific">Tulasnella calospora MUT 4182</name>
    <dbReference type="NCBI Taxonomy" id="1051891"/>
    <lineage>
        <taxon>Eukaryota</taxon>
        <taxon>Fungi</taxon>
        <taxon>Dikarya</taxon>
        <taxon>Basidiomycota</taxon>
        <taxon>Agaricomycotina</taxon>
        <taxon>Agaricomycetes</taxon>
        <taxon>Cantharellales</taxon>
        <taxon>Tulasnellaceae</taxon>
        <taxon>Tulasnella</taxon>
    </lineage>
</organism>
<reference evidence="5 6" key="1">
    <citation type="submission" date="2014-04" db="EMBL/GenBank/DDBJ databases">
        <authorList>
            <consortium name="DOE Joint Genome Institute"/>
            <person name="Kuo A."/>
            <person name="Girlanda M."/>
            <person name="Perotto S."/>
            <person name="Kohler A."/>
            <person name="Nagy L.G."/>
            <person name="Floudas D."/>
            <person name="Copeland A."/>
            <person name="Barry K.W."/>
            <person name="Cichocki N."/>
            <person name="Veneault-Fourrey C."/>
            <person name="LaButti K."/>
            <person name="Lindquist E.A."/>
            <person name="Lipzen A."/>
            <person name="Lundell T."/>
            <person name="Morin E."/>
            <person name="Murat C."/>
            <person name="Sun H."/>
            <person name="Tunlid A."/>
            <person name="Henrissat B."/>
            <person name="Grigoriev I.V."/>
            <person name="Hibbett D.S."/>
            <person name="Martin F."/>
            <person name="Nordberg H.P."/>
            <person name="Cantor M.N."/>
            <person name="Hua S.X."/>
        </authorList>
    </citation>
    <scope>NUCLEOTIDE SEQUENCE [LARGE SCALE GENOMIC DNA]</scope>
    <source>
        <strain evidence="5 6">MUT 4182</strain>
    </source>
</reference>
<keyword evidence="1" id="KW-0343">GTPase activation</keyword>
<dbReference type="PANTHER" id="PTHR20913:SF7">
    <property type="entry name" value="RE60063P"/>
    <property type="match status" value="1"/>
</dbReference>
<proteinExistence type="predicted"/>
<dbReference type="HOGENOM" id="CLU_024796_1_0_1"/>
<keyword evidence="6" id="KW-1185">Reference proteome</keyword>
<evidence type="ECO:0000313" key="6">
    <source>
        <dbReference type="Proteomes" id="UP000054248"/>
    </source>
</evidence>
<evidence type="ECO:0000256" key="3">
    <source>
        <dbReference type="SAM" id="Phobius"/>
    </source>
</evidence>
<feature type="compositionally biased region" description="Basic and acidic residues" evidence="2">
    <location>
        <begin position="106"/>
        <end position="136"/>
    </location>
</feature>
<sequence>MTEIPPNNVKPPMRSPDIISSVSQMLEPLDEVRFAIARNDWNQLRTLSLQPGGFGVEGRKEAWPYLLHATAAAGSTSDRSGSPELEHDPSTSQENNSSASQSLDVLPDHSTEHDAEEPGSKEVPHPDERQVGLDTDRSFVMYPTDNALKKSTRKMQLHNLIVAILRKRRKLSYFQGFHDVISVLYLTLHDSHENLELDSTRPSELLLSCDYGTLWEAVWNPSLVTCGRLVPGHRREEDRLTLHLRLLQRLFRAADPALADVIEQSSPQPYFALSNLLTLFSHDVPTLPLIQRIFDYLLCRSPIYAIYLAAAIVLSRKADIMKLEAEGEDGMMHSILSQLPAMVADGQNSNELDIKPQSTPRQGRSTSVAHSTTIIPSSRQSTSQSRERSSSRPPQDPSPHSTTVNGTSLAKDDKTGGNLPSESVRASSPAPSDARSTLATTLGDPTSRATTPFPDSESRLEATPSETDEKSSLRASTTSPTKTRSDEIPISSLLRAADELYEKYPPSHPSIAAGTIMGPESVIFTWHEKDYTELAVDGGEPCLPSDDEAEKMVEDKSQIVLPYDPMDDVPPAEKEPTKKLPAQQKPSNALQSRLAKSLDMFLKLDKLTILTGVVAVVAIGIAAYDARSSGKLRKLANQAGIFLLSLASADDFLDFAGDVLPPDPVEYPPG</sequence>
<feature type="compositionally biased region" description="Polar residues" evidence="2">
    <location>
        <begin position="437"/>
        <end position="450"/>
    </location>
</feature>
<dbReference type="STRING" id="1051891.A0A0C3LVI3"/>
<accession>A0A0C3LVI3</accession>
<feature type="region of interest" description="Disordered" evidence="2">
    <location>
        <begin position="73"/>
        <end position="136"/>
    </location>
</feature>
<dbReference type="InterPro" id="IPR000195">
    <property type="entry name" value="Rab-GAP-TBC_dom"/>
</dbReference>
<feature type="transmembrane region" description="Helical" evidence="3">
    <location>
        <begin position="607"/>
        <end position="624"/>
    </location>
</feature>
<keyword evidence="3" id="KW-0472">Membrane</keyword>
<dbReference type="AlphaFoldDB" id="A0A0C3LVI3"/>
<evidence type="ECO:0000256" key="2">
    <source>
        <dbReference type="SAM" id="MobiDB-lite"/>
    </source>
</evidence>
<name>A0A0C3LVI3_9AGAM</name>
<protein>
    <recommendedName>
        <fullName evidence="4">Rab-GAP TBC domain-containing protein</fullName>
    </recommendedName>
</protein>
<dbReference type="SMART" id="SM00164">
    <property type="entry name" value="TBC"/>
    <property type="match status" value="1"/>
</dbReference>
<feature type="region of interest" description="Disordered" evidence="2">
    <location>
        <begin position="562"/>
        <end position="587"/>
    </location>
</feature>
<dbReference type="Gene3D" id="1.10.472.80">
    <property type="entry name" value="Ypt/Rab-GAP domain of gyp1p, domain 3"/>
    <property type="match status" value="1"/>
</dbReference>
<dbReference type="Pfam" id="PF00566">
    <property type="entry name" value="RabGAP-TBC"/>
    <property type="match status" value="1"/>
</dbReference>
<evidence type="ECO:0000256" key="1">
    <source>
        <dbReference type="ARBA" id="ARBA00022468"/>
    </source>
</evidence>
<dbReference type="GO" id="GO:0005789">
    <property type="term" value="C:endoplasmic reticulum membrane"/>
    <property type="evidence" value="ECO:0007669"/>
    <property type="project" value="TreeGrafter"/>
</dbReference>
<feature type="compositionally biased region" description="Polar residues" evidence="2">
    <location>
        <begin position="473"/>
        <end position="482"/>
    </location>
</feature>
<gene>
    <name evidence="5" type="ORF">M407DRAFT_210643</name>
</gene>
<feature type="compositionally biased region" description="Polar residues" evidence="2">
    <location>
        <begin position="90"/>
        <end position="103"/>
    </location>
</feature>
<feature type="domain" description="Rab-GAP TBC" evidence="4">
    <location>
        <begin position="53"/>
        <end position="301"/>
    </location>
</feature>
<evidence type="ECO:0000313" key="5">
    <source>
        <dbReference type="EMBL" id="KIO25377.1"/>
    </source>
</evidence>
<dbReference type="InterPro" id="IPR045913">
    <property type="entry name" value="TBC20/Gyp8-like"/>
</dbReference>
<dbReference type="PANTHER" id="PTHR20913">
    <property type="entry name" value="TBC1 DOMAIN FAMILY MEMBER 20/GTPASE"/>
    <property type="match status" value="1"/>
</dbReference>
<dbReference type="SUPFAM" id="SSF47923">
    <property type="entry name" value="Ypt/Rab-GAP domain of gyp1p"/>
    <property type="match status" value="2"/>
</dbReference>
<feature type="region of interest" description="Disordered" evidence="2">
    <location>
        <begin position="349"/>
        <end position="490"/>
    </location>
</feature>
<keyword evidence="3" id="KW-0812">Transmembrane</keyword>
<keyword evidence="3" id="KW-1133">Transmembrane helix</keyword>